<sequence length="140" mass="15027">MGWTSKPSAFTKTIEADLTKKQKDIVIDALGGVVLASPVDTGAYRASHRVSINQTDQSFNEAEKDKGGGSTISKGSSALSRLVPYSTVYIQTNAPYATKIEYGDFTDKPETPKTTGGYSRQAPQGVYGLTFNYIAQKYGG</sequence>
<dbReference type="RefSeq" id="WP_032051272.1">
    <property type="nucleotide sequence ID" value="NZ_JEWH01000030.1"/>
</dbReference>
<accession>A0A009HQA1</accession>
<comment type="caution">
    <text evidence="2">The sequence shown here is derived from an EMBL/GenBank/DDBJ whole genome shotgun (WGS) entry which is preliminary data.</text>
</comment>
<gene>
    <name evidence="2" type="ORF">J512_2410</name>
</gene>
<protein>
    <recommendedName>
        <fullName evidence="4">HK97 gp10 family phage protein</fullName>
    </recommendedName>
</protein>
<dbReference type="Proteomes" id="UP000020595">
    <property type="component" value="Unassembled WGS sequence"/>
</dbReference>
<organism evidence="2 3">
    <name type="scientific">Acinetobacter baumannii (strain 1295743)</name>
    <dbReference type="NCBI Taxonomy" id="1310613"/>
    <lineage>
        <taxon>Bacteria</taxon>
        <taxon>Pseudomonadati</taxon>
        <taxon>Pseudomonadota</taxon>
        <taxon>Gammaproteobacteria</taxon>
        <taxon>Moraxellales</taxon>
        <taxon>Moraxellaceae</taxon>
        <taxon>Acinetobacter</taxon>
        <taxon>Acinetobacter calcoaceticus/baumannii complex</taxon>
    </lineage>
</organism>
<name>A0A009HQA1_ACIB9</name>
<proteinExistence type="predicted"/>
<feature type="region of interest" description="Disordered" evidence="1">
    <location>
        <begin position="55"/>
        <end position="76"/>
    </location>
</feature>
<dbReference type="PATRIC" id="fig|1310613.3.peg.2319"/>
<dbReference type="AlphaFoldDB" id="A0A009HQA1"/>
<evidence type="ECO:0000313" key="3">
    <source>
        <dbReference type="Proteomes" id="UP000020595"/>
    </source>
</evidence>
<reference evidence="2 3" key="1">
    <citation type="submission" date="2014-02" db="EMBL/GenBank/DDBJ databases">
        <title>Comparative genomics and transcriptomics to identify genetic mechanisms underlying the emergence of carbapenem resistant Acinetobacter baumannii (CRAb).</title>
        <authorList>
            <person name="Harris A.D."/>
            <person name="Johnson K.J."/>
            <person name="George J."/>
            <person name="Shefchek K."/>
            <person name="Daugherty S.C."/>
            <person name="Parankush S."/>
            <person name="Sadzewicz L."/>
            <person name="Tallon L."/>
            <person name="Sengamalay N."/>
            <person name="Hazen T.H."/>
            <person name="Rasko D.A."/>
        </authorList>
    </citation>
    <scope>NUCLEOTIDE SEQUENCE [LARGE SCALE GENOMIC DNA]</scope>
    <source>
        <strain evidence="2 3">1295743</strain>
    </source>
</reference>
<evidence type="ECO:0000256" key="1">
    <source>
        <dbReference type="SAM" id="MobiDB-lite"/>
    </source>
</evidence>
<dbReference type="EMBL" id="JEWH01000030">
    <property type="protein sequence ID" value="EXB05200.1"/>
    <property type="molecule type" value="Genomic_DNA"/>
</dbReference>
<evidence type="ECO:0000313" key="2">
    <source>
        <dbReference type="EMBL" id="EXB05200.1"/>
    </source>
</evidence>
<evidence type="ECO:0008006" key="4">
    <source>
        <dbReference type="Google" id="ProtNLM"/>
    </source>
</evidence>